<reference evidence="1" key="1">
    <citation type="submission" date="2014-11" db="EMBL/GenBank/DDBJ databases">
        <authorList>
            <person name="Amaro Gonzalez C."/>
        </authorList>
    </citation>
    <scope>NUCLEOTIDE SEQUENCE</scope>
</reference>
<accession>A0A0E9TVS7</accession>
<proteinExistence type="predicted"/>
<dbReference type="AlphaFoldDB" id="A0A0E9TVS7"/>
<dbReference type="EMBL" id="GBXM01051764">
    <property type="protein sequence ID" value="JAH56813.1"/>
    <property type="molecule type" value="Transcribed_RNA"/>
</dbReference>
<name>A0A0E9TVS7_ANGAN</name>
<sequence>MEIYKALFKVPPKLIFKLSSKKLIDHNFTTYGCLTCLYKCTVYLQLGIPSKMTL</sequence>
<protein>
    <submittedName>
        <fullName evidence="1">Uncharacterized protein</fullName>
    </submittedName>
</protein>
<evidence type="ECO:0000313" key="1">
    <source>
        <dbReference type="EMBL" id="JAH56813.1"/>
    </source>
</evidence>
<organism evidence="1">
    <name type="scientific">Anguilla anguilla</name>
    <name type="common">European freshwater eel</name>
    <name type="synonym">Muraena anguilla</name>
    <dbReference type="NCBI Taxonomy" id="7936"/>
    <lineage>
        <taxon>Eukaryota</taxon>
        <taxon>Metazoa</taxon>
        <taxon>Chordata</taxon>
        <taxon>Craniata</taxon>
        <taxon>Vertebrata</taxon>
        <taxon>Euteleostomi</taxon>
        <taxon>Actinopterygii</taxon>
        <taxon>Neopterygii</taxon>
        <taxon>Teleostei</taxon>
        <taxon>Anguilliformes</taxon>
        <taxon>Anguillidae</taxon>
        <taxon>Anguilla</taxon>
    </lineage>
</organism>
<reference evidence="1" key="2">
    <citation type="journal article" date="2015" name="Fish Shellfish Immunol.">
        <title>Early steps in the European eel (Anguilla anguilla)-Vibrio vulnificus interaction in the gills: Role of the RtxA13 toxin.</title>
        <authorList>
            <person name="Callol A."/>
            <person name="Pajuelo D."/>
            <person name="Ebbesson L."/>
            <person name="Teles M."/>
            <person name="MacKenzie S."/>
            <person name="Amaro C."/>
        </authorList>
    </citation>
    <scope>NUCLEOTIDE SEQUENCE</scope>
</reference>